<evidence type="ECO:0000259" key="2">
    <source>
        <dbReference type="Pfam" id="PF13904"/>
    </source>
</evidence>
<reference evidence="3" key="1">
    <citation type="submission" date="2023-12" db="EMBL/GenBank/DDBJ databases">
        <authorList>
            <person name="Brown T."/>
        </authorList>
    </citation>
    <scope>NUCLEOTIDE SEQUENCE</scope>
</reference>
<name>A0ABN9ZR94_PIPNA</name>
<feature type="compositionally biased region" description="Basic and acidic residues" evidence="1">
    <location>
        <begin position="83"/>
        <end position="103"/>
    </location>
</feature>
<dbReference type="Pfam" id="PF13904">
    <property type="entry name" value="CCDC34"/>
    <property type="match status" value="1"/>
</dbReference>
<keyword evidence="4" id="KW-1185">Reference proteome</keyword>
<dbReference type="InterPro" id="IPR045323">
    <property type="entry name" value="CCDC34"/>
</dbReference>
<evidence type="ECO:0000313" key="3">
    <source>
        <dbReference type="EMBL" id="CAK6440794.1"/>
    </source>
</evidence>
<organism evidence="3 4">
    <name type="scientific">Pipistrellus nathusii</name>
    <name type="common">Nathusius' pipistrelle</name>
    <dbReference type="NCBI Taxonomy" id="59473"/>
    <lineage>
        <taxon>Eukaryota</taxon>
        <taxon>Metazoa</taxon>
        <taxon>Chordata</taxon>
        <taxon>Craniata</taxon>
        <taxon>Vertebrata</taxon>
        <taxon>Euteleostomi</taxon>
        <taxon>Mammalia</taxon>
        <taxon>Eutheria</taxon>
        <taxon>Laurasiatheria</taxon>
        <taxon>Chiroptera</taxon>
        <taxon>Yangochiroptera</taxon>
        <taxon>Vespertilionidae</taxon>
        <taxon>Pipistrellus</taxon>
    </lineage>
</organism>
<dbReference type="PANTHER" id="PTHR23247:SF2">
    <property type="entry name" value="COILED-COIL DOMAIN-CONTAINING PROTEIN 34"/>
    <property type="match status" value="1"/>
</dbReference>
<feature type="compositionally biased region" description="Basic residues" evidence="1">
    <location>
        <begin position="108"/>
        <end position="126"/>
    </location>
</feature>
<feature type="domain" description="Coiled-coil" evidence="2">
    <location>
        <begin position="29"/>
        <end position="124"/>
    </location>
</feature>
<dbReference type="InterPro" id="IPR025259">
    <property type="entry name" value="CCDC34/181"/>
</dbReference>
<gene>
    <name evidence="3" type="ORF">MPIPNATIZW_LOCUS9100</name>
</gene>
<protein>
    <recommendedName>
        <fullName evidence="2">Coiled-coil domain-containing protein</fullName>
    </recommendedName>
</protein>
<feature type="region of interest" description="Disordered" evidence="1">
    <location>
        <begin position="83"/>
        <end position="126"/>
    </location>
</feature>
<sequence length="126" mass="15302">MQLRGRASVIESKDTQEEQKQVCLPKSSLTPWEVWFVGKEKEEGGRLQQRALEEFTQQLEKRKEKEEGEKRKIIAEEKHKEWVQKKKEQKRKEREQKINKEMVAKQQRNWRKNICKKKQKKNIKNG</sequence>
<dbReference type="PANTHER" id="PTHR23247">
    <property type="entry name" value="NY-REN-41 ANTIGEN L15 -RELATED"/>
    <property type="match status" value="1"/>
</dbReference>
<proteinExistence type="predicted"/>
<dbReference type="Proteomes" id="UP001314169">
    <property type="component" value="Chromosome 2"/>
</dbReference>
<evidence type="ECO:0000256" key="1">
    <source>
        <dbReference type="SAM" id="MobiDB-lite"/>
    </source>
</evidence>
<dbReference type="EMBL" id="OY882859">
    <property type="protein sequence ID" value="CAK6440794.1"/>
    <property type="molecule type" value="Genomic_DNA"/>
</dbReference>
<accession>A0ABN9ZR94</accession>
<evidence type="ECO:0000313" key="4">
    <source>
        <dbReference type="Proteomes" id="UP001314169"/>
    </source>
</evidence>